<gene>
    <name evidence="4" type="ORF">LSTR_LSTR004454</name>
</gene>
<dbReference type="EMBL" id="QKKF02014912">
    <property type="protein sequence ID" value="RZF42535.1"/>
    <property type="molecule type" value="Genomic_DNA"/>
</dbReference>
<evidence type="ECO:0000313" key="4">
    <source>
        <dbReference type="EMBL" id="RZF42535.1"/>
    </source>
</evidence>
<evidence type="ECO:0000256" key="1">
    <source>
        <dbReference type="PROSITE-ProRule" id="PRU00042"/>
    </source>
</evidence>
<keyword evidence="5" id="KW-1185">Reference proteome</keyword>
<protein>
    <recommendedName>
        <fullName evidence="3">C2H2-type domain-containing protein</fullName>
    </recommendedName>
</protein>
<feature type="region of interest" description="Disordered" evidence="2">
    <location>
        <begin position="148"/>
        <end position="186"/>
    </location>
</feature>
<evidence type="ECO:0000259" key="3">
    <source>
        <dbReference type="PROSITE" id="PS50157"/>
    </source>
</evidence>
<dbReference type="PROSITE" id="PS50157">
    <property type="entry name" value="ZINC_FINGER_C2H2_2"/>
    <property type="match status" value="1"/>
</dbReference>
<dbReference type="PROSITE" id="PS00028">
    <property type="entry name" value="ZINC_FINGER_C2H2_1"/>
    <property type="match status" value="1"/>
</dbReference>
<dbReference type="InterPro" id="IPR013087">
    <property type="entry name" value="Znf_C2H2_type"/>
</dbReference>
<evidence type="ECO:0000313" key="5">
    <source>
        <dbReference type="Proteomes" id="UP000291343"/>
    </source>
</evidence>
<feature type="region of interest" description="Disordered" evidence="2">
    <location>
        <begin position="68"/>
        <end position="110"/>
    </location>
</feature>
<accession>A0A482X993</accession>
<keyword evidence="1" id="KW-0863">Zinc-finger</keyword>
<dbReference type="InParanoid" id="A0A482X993"/>
<dbReference type="Gene3D" id="3.30.160.60">
    <property type="entry name" value="Classic Zinc Finger"/>
    <property type="match status" value="1"/>
</dbReference>
<evidence type="ECO:0000256" key="2">
    <source>
        <dbReference type="SAM" id="MobiDB-lite"/>
    </source>
</evidence>
<sequence length="186" mass="20842">MNHDQSDSGSYMQESGNEFEFVEVKMEPYEELDVEQMKSEPECDAASKMWNEVGSSYQTCIKDKLIKKEEEEQEEQQDELSVADGYEEQSGNSVDSSGLGHPLNRPGIEQSTSSPLFSCTRCDYKCARFSILSKHIRTTHVVAKSNECDGANQSGTMKQNSADLNSRLSEQTKLGRTQKRFLGEGS</sequence>
<keyword evidence="1" id="KW-0862">Zinc</keyword>
<keyword evidence="1" id="KW-0479">Metal-binding</keyword>
<feature type="domain" description="C2H2-type" evidence="3">
    <location>
        <begin position="117"/>
        <end position="145"/>
    </location>
</feature>
<feature type="compositionally biased region" description="Polar residues" evidence="2">
    <location>
        <begin position="151"/>
        <end position="175"/>
    </location>
</feature>
<dbReference type="AlphaFoldDB" id="A0A482X993"/>
<name>A0A482X993_LAOST</name>
<comment type="caution">
    <text evidence="4">The sequence shown here is derived from an EMBL/GenBank/DDBJ whole genome shotgun (WGS) entry which is preliminary data.</text>
</comment>
<dbReference type="Proteomes" id="UP000291343">
    <property type="component" value="Unassembled WGS sequence"/>
</dbReference>
<reference evidence="4 5" key="1">
    <citation type="journal article" date="2017" name="Gigascience">
        <title>Genome sequence of the small brown planthopper, Laodelphax striatellus.</title>
        <authorList>
            <person name="Zhu J."/>
            <person name="Jiang F."/>
            <person name="Wang X."/>
            <person name="Yang P."/>
            <person name="Bao Y."/>
            <person name="Zhao W."/>
            <person name="Wang W."/>
            <person name="Lu H."/>
            <person name="Wang Q."/>
            <person name="Cui N."/>
            <person name="Li J."/>
            <person name="Chen X."/>
            <person name="Luo L."/>
            <person name="Yu J."/>
            <person name="Kang L."/>
            <person name="Cui F."/>
        </authorList>
    </citation>
    <scope>NUCLEOTIDE SEQUENCE [LARGE SCALE GENOMIC DNA]</scope>
    <source>
        <strain evidence="4">Lst14</strain>
    </source>
</reference>
<organism evidence="4 5">
    <name type="scientific">Laodelphax striatellus</name>
    <name type="common">Small brown planthopper</name>
    <name type="synonym">Delphax striatella</name>
    <dbReference type="NCBI Taxonomy" id="195883"/>
    <lineage>
        <taxon>Eukaryota</taxon>
        <taxon>Metazoa</taxon>
        <taxon>Ecdysozoa</taxon>
        <taxon>Arthropoda</taxon>
        <taxon>Hexapoda</taxon>
        <taxon>Insecta</taxon>
        <taxon>Pterygota</taxon>
        <taxon>Neoptera</taxon>
        <taxon>Paraneoptera</taxon>
        <taxon>Hemiptera</taxon>
        <taxon>Auchenorrhyncha</taxon>
        <taxon>Fulgoroidea</taxon>
        <taxon>Delphacidae</taxon>
        <taxon>Criomorphinae</taxon>
        <taxon>Laodelphax</taxon>
    </lineage>
</organism>
<dbReference type="GO" id="GO:0008270">
    <property type="term" value="F:zinc ion binding"/>
    <property type="evidence" value="ECO:0007669"/>
    <property type="project" value="UniProtKB-KW"/>
</dbReference>
<proteinExistence type="predicted"/>